<dbReference type="EMBL" id="CP042326">
    <property type="protein sequence ID" value="QDZ40884.1"/>
    <property type="molecule type" value="Genomic_DNA"/>
</dbReference>
<sequence length="138" mass="16025">MKKIVLDAGPLIGLFYAKDTYHLNCVRGFEQLAQEKTILLTPIPILFEVYKWLLQRTQPAVAHEALEVMQESLHLLPLEQADFEEIQSLVAKLPQWQGSLEDATVVLTALRHRSLVWTYNFRDFSIFKALEFWTPEPK</sequence>
<dbReference type="Gene3D" id="3.40.50.1010">
    <property type="entry name" value="5'-nuclease"/>
    <property type="match status" value="1"/>
</dbReference>
<dbReference type="AlphaFoldDB" id="A0A5B8NP97"/>
<proteinExistence type="predicted"/>
<dbReference type="KEGG" id="enn:FRE64_13595"/>
<name>A0A5B8NP97_9CHRO</name>
<evidence type="ECO:0000313" key="2">
    <source>
        <dbReference type="EMBL" id="QDZ40884.1"/>
    </source>
</evidence>
<dbReference type="Proteomes" id="UP000318453">
    <property type="component" value="Chromosome"/>
</dbReference>
<organism evidence="2 3">
    <name type="scientific">Euhalothece natronophila Z-M001</name>
    <dbReference type="NCBI Taxonomy" id="522448"/>
    <lineage>
        <taxon>Bacteria</taxon>
        <taxon>Bacillati</taxon>
        <taxon>Cyanobacteriota</taxon>
        <taxon>Cyanophyceae</taxon>
        <taxon>Oscillatoriophycideae</taxon>
        <taxon>Chroococcales</taxon>
        <taxon>Halothecacae</taxon>
        <taxon>Halothece cluster</taxon>
        <taxon>Euhalothece</taxon>
    </lineage>
</organism>
<evidence type="ECO:0000259" key="1">
    <source>
        <dbReference type="Pfam" id="PF01850"/>
    </source>
</evidence>
<dbReference type="InterPro" id="IPR029060">
    <property type="entry name" value="PIN-like_dom_sf"/>
</dbReference>
<dbReference type="RefSeq" id="WP_146296724.1">
    <property type="nucleotide sequence ID" value="NZ_CP042326.1"/>
</dbReference>
<dbReference type="Pfam" id="PF01850">
    <property type="entry name" value="PIN"/>
    <property type="match status" value="1"/>
</dbReference>
<reference evidence="2" key="1">
    <citation type="submission" date="2019-08" db="EMBL/GenBank/DDBJ databases">
        <title>Carotenoids and Carotenoid Binding Proteins in the Halophilic Cyanobacterium Euhalothece sp. ZM00.</title>
        <authorList>
            <person name="Cho S.M."/>
            <person name="Song J.Y."/>
            <person name="Park Y.-I."/>
        </authorList>
    </citation>
    <scope>NUCLEOTIDE SEQUENCE [LARGE SCALE GENOMIC DNA]</scope>
    <source>
        <strain evidence="2">Z-M001</strain>
    </source>
</reference>
<protein>
    <submittedName>
        <fullName evidence="2">Type II toxin-antitoxin system VapC family toxin</fullName>
    </submittedName>
</protein>
<feature type="domain" description="PIN" evidence="1">
    <location>
        <begin position="4"/>
        <end position="122"/>
    </location>
</feature>
<evidence type="ECO:0000313" key="3">
    <source>
        <dbReference type="Proteomes" id="UP000318453"/>
    </source>
</evidence>
<accession>A0A5B8NP97</accession>
<dbReference type="SUPFAM" id="SSF88723">
    <property type="entry name" value="PIN domain-like"/>
    <property type="match status" value="1"/>
</dbReference>
<keyword evidence="3" id="KW-1185">Reference proteome</keyword>
<dbReference type="OrthoDB" id="461349at2"/>
<gene>
    <name evidence="2" type="ORF">FRE64_13595</name>
</gene>
<dbReference type="InterPro" id="IPR002716">
    <property type="entry name" value="PIN_dom"/>
</dbReference>